<dbReference type="AlphaFoldDB" id="A0AAV1V5L8"/>
<gene>
    <name evidence="2" type="ORF">PM001_LOCUS27349</name>
</gene>
<dbReference type="Proteomes" id="UP001162060">
    <property type="component" value="Unassembled WGS sequence"/>
</dbReference>
<sequence length="266" mass="29293">MIPTGGHASLLRWPKGLILCNPCTRVRGGRFLTALLQTQQVGLVVLLDETKDINNQLGVRLPAVPGRCKSHSRRSGSKYASLGSIDHRLSLPKDVVVAGTPDPARGSDLLDVQELNRLTEQLQDDLAHERSRRNELHDLVKDNYNSLAHDRSSDCATLAFAQIKNERSTGSLRDEMAAARQDIAQLREQVASLVDQTGSLKWDHSKVVSALDRGGVLRVSKQARTDSTSGDVQLKTQDVYASYGQFNRVCVAHSAQHKKWTDVLGQ</sequence>
<evidence type="ECO:0000313" key="3">
    <source>
        <dbReference type="Proteomes" id="UP001162060"/>
    </source>
</evidence>
<evidence type="ECO:0000256" key="1">
    <source>
        <dbReference type="SAM" id="Coils"/>
    </source>
</evidence>
<reference evidence="2" key="1">
    <citation type="submission" date="2024-01" db="EMBL/GenBank/DDBJ databases">
        <authorList>
            <person name="Webb A."/>
        </authorList>
    </citation>
    <scope>NUCLEOTIDE SEQUENCE</scope>
    <source>
        <strain evidence="2">Pm1</strain>
    </source>
</reference>
<protein>
    <submittedName>
        <fullName evidence="2">Uncharacterized protein</fullName>
    </submittedName>
</protein>
<accession>A0AAV1V5L8</accession>
<evidence type="ECO:0000313" key="2">
    <source>
        <dbReference type="EMBL" id="CAK7942199.1"/>
    </source>
</evidence>
<dbReference type="EMBL" id="CAKLBY020000267">
    <property type="protein sequence ID" value="CAK7942199.1"/>
    <property type="molecule type" value="Genomic_DNA"/>
</dbReference>
<name>A0AAV1V5L8_9STRA</name>
<proteinExistence type="predicted"/>
<organism evidence="2 3">
    <name type="scientific">Peronospora matthiolae</name>
    <dbReference type="NCBI Taxonomy" id="2874970"/>
    <lineage>
        <taxon>Eukaryota</taxon>
        <taxon>Sar</taxon>
        <taxon>Stramenopiles</taxon>
        <taxon>Oomycota</taxon>
        <taxon>Peronosporomycetes</taxon>
        <taxon>Peronosporales</taxon>
        <taxon>Peronosporaceae</taxon>
        <taxon>Peronospora</taxon>
    </lineage>
</organism>
<keyword evidence="1" id="KW-0175">Coiled coil</keyword>
<comment type="caution">
    <text evidence="2">The sequence shown here is derived from an EMBL/GenBank/DDBJ whole genome shotgun (WGS) entry which is preliminary data.</text>
</comment>
<feature type="coiled-coil region" evidence="1">
    <location>
        <begin position="169"/>
        <end position="196"/>
    </location>
</feature>